<keyword evidence="4" id="KW-0067">ATP-binding</keyword>
<feature type="domain" description="UBC core" evidence="5">
    <location>
        <begin position="1"/>
        <end position="150"/>
    </location>
</feature>
<evidence type="ECO:0000256" key="2">
    <source>
        <dbReference type="ARBA" id="ARBA00022786"/>
    </source>
</evidence>
<dbReference type="SUPFAM" id="SSF54495">
    <property type="entry name" value="UBC-like"/>
    <property type="match status" value="1"/>
</dbReference>
<dbReference type="Pfam" id="PF00179">
    <property type="entry name" value="UQ_con"/>
    <property type="match status" value="1"/>
</dbReference>
<comment type="similarity">
    <text evidence="4">Belongs to the ubiquitin-conjugating enzyme family.</text>
</comment>
<evidence type="ECO:0000256" key="4">
    <source>
        <dbReference type="RuleBase" id="RU362109"/>
    </source>
</evidence>
<dbReference type="InterPro" id="IPR023313">
    <property type="entry name" value="UBQ-conjugating_AS"/>
</dbReference>
<keyword evidence="4" id="KW-0547">Nucleotide-binding</keyword>
<sequence length="150" mass="17699">KNEARQIMRAAAENEKMGLKIKMVGEDMFHWEITLFFNDKESLYYDQTYLVDVQIPQNYPHEHPRCFFKTRIFHPNINAENGKICLNIINDENTEWTSAMSMQHIALGLQSLVYCPALDSPLNIDAGKIFRMEDNRAIRSMIKYYYLQNK</sequence>
<reference evidence="6" key="1">
    <citation type="submission" date="2015-07" db="EMBL/GenBank/DDBJ databases">
        <title>Adaptation to a free-living lifestyle via gene acquisitions in the diplomonad Trepomonas sp. PC1.</title>
        <authorList>
            <person name="Xu F."/>
            <person name="Jerlstrom-Hultqvist J."/>
            <person name="Kolisko M."/>
            <person name="Simpson A.G.B."/>
            <person name="Roger A.J."/>
            <person name="Svard S.G."/>
            <person name="Andersson J.O."/>
        </authorList>
    </citation>
    <scope>NUCLEOTIDE SEQUENCE</scope>
    <source>
        <strain evidence="6">PC1</strain>
    </source>
</reference>
<evidence type="ECO:0000313" key="6">
    <source>
        <dbReference type="EMBL" id="JAP94216.1"/>
    </source>
</evidence>
<dbReference type="InterPro" id="IPR016135">
    <property type="entry name" value="UBQ-conjugating_enzyme/RWD"/>
</dbReference>
<dbReference type="GO" id="GO:0016740">
    <property type="term" value="F:transferase activity"/>
    <property type="evidence" value="ECO:0007669"/>
    <property type="project" value="UniProtKB-KW"/>
</dbReference>
<gene>
    <name evidence="6" type="ORF">TPC1_13224</name>
</gene>
<dbReference type="Gene3D" id="3.10.110.10">
    <property type="entry name" value="Ubiquitin Conjugating Enzyme"/>
    <property type="match status" value="1"/>
</dbReference>
<dbReference type="AlphaFoldDB" id="A0A146KFE0"/>
<dbReference type="InterPro" id="IPR000608">
    <property type="entry name" value="UBC"/>
</dbReference>
<dbReference type="PROSITE" id="PS00183">
    <property type="entry name" value="UBC_1"/>
    <property type="match status" value="1"/>
</dbReference>
<evidence type="ECO:0000256" key="3">
    <source>
        <dbReference type="PROSITE-ProRule" id="PRU10133"/>
    </source>
</evidence>
<evidence type="ECO:0000256" key="1">
    <source>
        <dbReference type="ARBA" id="ARBA00022679"/>
    </source>
</evidence>
<dbReference type="EMBL" id="GDID01002390">
    <property type="protein sequence ID" value="JAP94216.1"/>
    <property type="molecule type" value="Transcribed_RNA"/>
</dbReference>
<proteinExistence type="inferred from homology"/>
<dbReference type="SMART" id="SM00212">
    <property type="entry name" value="UBCc"/>
    <property type="match status" value="1"/>
</dbReference>
<feature type="active site" description="Glycyl thioester intermediate" evidence="3">
    <location>
        <position position="85"/>
    </location>
</feature>
<dbReference type="InterPro" id="IPR050113">
    <property type="entry name" value="Ub_conjugating_enzyme"/>
</dbReference>
<accession>A0A146KFE0</accession>
<dbReference type="PROSITE" id="PS50127">
    <property type="entry name" value="UBC_2"/>
    <property type="match status" value="1"/>
</dbReference>
<protein>
    <submittedName>
        <fullName evidence="6">Ubiquitin-conjugating enzyme E2</fullName>
    </submittedName>
</protein>
<feature type="non-terminal residue" evidence="6">
    <location>
        <position position="1"/>
    </location>
</feature>
<evidence type="ECO:0000259" key="5">
    <source>
        <dbReference type="PROSITE" id="PS50127"/>
    </source>
</evidence>
<dbReference type="GO" id="GO:0005524">
    <property type="term" value="F:ATP binding"/>
    <property type="evidence" value="ECO:0007669"/>
    <property type="project" value="UniProtKB-UniRule"/>
</dbReference>
<name>A0A146KFE0_9EUKA</name>
<dbReference type="PANTHER" id="PTHR24067">
    <property type="entry name" value="UBIQUITIN-CONJUGATING ENZYME E2"/>
    <property type="match status" value="1"/>
</dbReference>
<keyword evidence="2 4" id="KW-0833">Ubl conjugation pathway</keyword>
<keyword evidence="1" id="KW-0808">Transferase</keyword>
<organism evidence="6">
    <name type="scientific">Trepomonas sp. PC1</name>
    <dbReference type="NCBI Taxonomy" id="1076344"/>
    <lineage>
        <taxon>Eukaryota</taxon>
        <taxon>Metamonada</taxon>
        <taxon>Diplomonadida</taxon>
        <taxon>Hexamitidae</taxon>
        <taxon>Hexamitinae</taxon>
        <taxon>Trepomonas</taxon>
    </lineage>
</organism>